<gene>
    <name evidence="2" type="ORF">ACHAWO_012607</name>
</gene>
<evidence type="ECO:0000313" key="2">
    <source>
        <dbReference type="EMBL" id="KAL3793430.1"/>
    </source>
</evidence>
<dbReference type="EMBL" id="JALLPJ020000391">
    <property type="protein sequence ID" value="KAL3793430.1"/>
    <property type="molecule type" value="Genomic_DNA"/>
</dbReference>
<feature type="compositionally biased region" description="Low complexity" evidence="1">
    <location>
        <begin position="33"/>
        <end position="50"/>
    </location>
</feature>
<dbReference type="Pfam" id="PF02178">
    <property type="entry name" value="AT_hook"/>
    <property type="match status" value="1"/>
</dbReference>
<reference evidence="2 3" key="1">
    <citation type="submission" date="2024-10" db="EMBL/GenBank/DDBJ databases">
        <title>Updated reference genomes for cyclostephanoid diatoms.</title>
        <authorList>
            <person name="Roberts W.R."/>
            <person name="Alverson A.J."/>
        </authorList>
    </citation>
    <scope>NUCLEOTIDE SEQUENCE [LARGE SCALE GENOMIC DNA]</scope>
    <source>
        <strain evidence="2 3">AJA010-31</strain>
    </source>
</reference>
<evidence type="ECO:0000256" key="1">
    <source>
        <dbReference type="SAM" id="MobiDB-lite"/>
    </source>
</evidence>
<evidence type="ECO:0000313" key="3">
    <source>
        <dbReference type="Proteomes" id="UP001530400"/>
    </source>
</evidence>
<comment type="caution">
    <text evidence="2">The sequence shown here is derived from an EMBL/GenBank/DDBJ whole genome shotgun (WGS) entry which is preliminary data.</text>
</comment>
<feature type="compositionally biased region" description="Basic and acidic residues" evidence="1">
    <location>
        <begin position="325"/>
        <end position="344"/>
    </location>
</feature>
<dbReference type="InterPro" id="IPR017956">
    <property type="entry name" value="AT_hook_DNA-bd_motif"/>
</dbReference>
<accession>A0ABD3PZU4</accession>
<feature type="region of interest" description="Disordered" evidence="1">
    <location>
        <begin position="314"/>
        <end position="348"/>
    </location>
</feature>
<sequence length="356" mass="39343">MVRAIPVNKAPPAKAGATSPKRGRGRPPKNITAADGSAASSVDAAANPTPFMFPPPPPPPPPPVDNPYYQKFVEQYWQKYDGSYNTLPPMPSMETPIEPPMTLATSKATASPSKKSRETLIEIPHNLPPIPLAQEFPINTDRTTYFIGNPVEDADILSEKSCYIRSRLFELFLTLPLDPVHWKVKGTKNAENVVGRIGLRCVYCARLPPNSRAERNVTYPSSISRLYNTVADMQHKHLEQCESIPPPVRQMVHRLSNSASRSGNVAPKTYWEASAKEFGMEDIEGEKAGIRLIDEHKLIRKTFSAVETMFVPMGEEGKSSGVGVKKSEVTSDRDGEEGEKKVEKADEEVEEILAHL</sequence>
<proteinExistence type="predicted"/>
<name>A0ABD3PZU4_9STRA</name>
<keyword evidence="3" id="KW-1185">Reference proteome</keyword>
<protein>
    <submittedName>
        <fullName evidence="2">Uncharacterized protein</fullName>
    </submittedName>
</protein>
<feature type="region of interest" description="Disordered" evidence="1">
    <location>
        <begin position="1"/>
        <end position="67"/>
    </location>
</feature>
<organism evidence="2 3">
    <name type="scientific">Cyclotella atomus</name>
    <dbReference type="NCBI Taxonomy" id="382360"/>
    <lineage>
        <taxon>Eukaryota</taxon>
        <taxon>Sar</taxon>
        <taxon>Stramenopiles</taxon>
        <taxon>Ochrophyta</taxon>
        <taxon>Bacillariophyta</taxon>
        <taxon>Coscinodiscophyceae</taxon>
        <taxon>Thalassiosirophycidae</taxon>
        <taxon>Stephanodiscales</taxon>
        <taxon>Stephanodiscaceae</taxon>
        <taxon>Cyclotella</taxon>
    </lineage>
</organism>
<feature type="compositionally biased region" description="Pro residues" evidence="1">
    <location>
        <begin position="51"/>
        <end position="65"/>
    </location>
</feature>
<dbReference type="Proteomes" id="UP001530400">
    <property type="component" value="Unassembled WGS sequence"/>
</dbReference>
<dbReference type="AlphaFoldDB" id="A0ABD3PZU4"/>